<dbReference type="HOGENOM" id="CLU_2252911_0_0_1"/>
<sequence length="104" mass="11798">MAKNYVRKSTRCSTYDGESLKKALDALTNGQLLSKVIREYGVPARTLRRHQKAMTTSPETIKLSRLILIVFLHSPFAPCMGQKAHFIEVYDVVTHQSLNYGFLP</sequence>
<reference evidence="3" key="1">
    <citation type="submission" date="2012-12" db="EMBL/GenBank/DDBJ databases">
        <authorList>
            <person name="Hellsten U."/>
            <person name="Grimwood J."/>
            <person name="Chapman J.A."/>
            <person name="Shapiro H."/>
            <person name="Aerts A."/>
            <person name="Otillar R.P."/>
            <person name="Terry A.Y."/>
            <person name="Boore J.L."/>
            <person name="Simakov O."/>
            <person name="Marletaz F."/>
            <person name="Cho S.-J."/>
            <person name="Edsinger-Gonzales E."/>
            <person name="Havlak P."/>
            <person name="Kuo D.-H."/>
            <person name="Larsson T."/>
            <person name="Lv J."/>
            <person name="Arendt D."/>
            <person name="Savage R."/>
            <person name="Osoegawa K."/>
            <person name="de Jong P."/>
            <person name="Lindberg D.R."/>
            <person name="Seaver E.C."/>
            <person name="Weisblat D.A."/>
            <person name="Putnam N.H."/>
            <person name="Grigoriev I.V."/>
            <person name="Rokhsar D.S."/>
        </authorList>
    </citation>
    <scope>NUCLEOTIDE SEQUENCE</scope>
</reference>
<dbReference type="AlphaFoldDB" id="T1ERB8"/>
<dbReference type="EMBL" id="KB096742">
    <property type="protein sequence ID" value="ESO02085.1"/>
    <property type="molecule type" value="Genomic_DNA"/>
</dbReference>
<dbReference type="KEGG" id="hro:HELRODRAFT_161316"/>
<organism evidence="2 3">
    <name type="scientific">Helobdella robusta</name>
    <name type="common">Californian leech</name>
    <dbReference type="NCBI Taxonomy" id="6412"/>
    <lineage>
        <taxon>Eukaryota</taxon>
        <taxon>Metazoa</taxon>
        <taxon>Spiralia</taxon>
        <taxon>Lophotrochozoa</taxon>
        <taxon>Annelida</taxon>
        <taxon>Clitellata</taxon>
        <taxon>Hirudinea</taxon>
        <taxon>Rhynchobdellida</taxon>
        <taxon>Glossiphoniidae</taxon>
        <taxon>Helobdella</taxon>
    </lineage>
</organism>
<dbReference type="SUPFAM" id="SSF46689">
    <property type="entry name" value="Homeodomain-like"/>
    <property type="match status" value="1"/>
</dbReference>
<protein>
    <recommendedName>
        <fullName evidence="4">HTH psq-type domain-containing protein</fullName>
    </recommendedName>
</protein>
<dbReference type="GeneID" id="20199118"/>
<proteinExistence type="predicted"/>
<evidence type="ECO:0000313" key="3">
    <source>
        <dbReference type="Proteomes" id="UP000015101"/>
    </source>
</evidence>
<dbReference type="RefSeq" id="XP_009019493.1">
    <property type="nucleotide sequence ID" value="XM_009021245.1"/>
</dbReference>
<reference evidence="1 3" key="2">
    <citation type="journal article" date="2013" name="Nature">
        <title>Insights into bilaterian evolution from three spiralian genomes.</title>
        <authorList>
            <person name="Simakov O."/>
            <person name="Marletaz F."/>
            <person name="Cho S.J."/>
            <person name="Edsinger-Gonzales E."/>
            <person name="Havlak P."/>
            <person name="Hellsten U."/>
            <person name="Kuo D.H."/>
            <person name="Larsson T."/>
            <person name="Lv J."/>
            <person name="Arendt D."/>
            <person name="Savage R."/>
            <person name="Osoegawa K."/>
            <person name="de Jong P."/>
            <person name="Grimwood J."/>
            <person name="Chapman J.A."/>
            <person name="Shapiro H."/>
            <person name="Aerts A."/>
            <person name="Otillar R.P."/>
            <person name="Terry A.Y."/>
            <person name="Boore J.L."/>
            <person name="Grigoriev I.V."/>
            <person name="Lindberg D.R."/>
            <person name="Seaver E.C."/>
            <person name="Weisblat D.A."/>
            <person name="Putnam N.H."/>
            <person name="Rokhsar D.S."/>
        </authorList>
    </citation>
    <scope>NUCLEOTIDE SEQUENCE</scope>
</reference>
<dbReference type="InParanoid" id="T1ERB8"/>
<evidence type="ECO:0000313" key="2">
    <source>
        <dbReference type="EnsemblMetazoa" id="HelroP161316"/>
    </source>
</evidence>
<keyword evidence="3" id="KW-1185">Reference proteome</keyword>
<dbReference type="InterPro" id="IPR009057">
    <property type="entry name" value="Homeodomain-like_sf"/>
</dbReference>
<name>T1ERB8_HELRO</name>
<accession>T1ERB8</accession>
<evidence type="ECO:0000313" key="1">
    <source>
        <dbReference type="EMBL" id="ESO02085.1"/>
    </source>
</evidence>
<gene>
    <name evidence="2" type="primary">20199118</name>
    <name evidence="1" type="ORF">HELRODRAFT_161316</name>
</gene>
<dbReference type="CTD" id="20199118"/>
<dbReference type="EnsemblMetazoa" id="HelroT161316">
    <property type="protein sequence ID" value="HelroP161316"/>
    <property type="gene ID" value="HelroG161316"/>
</dbReference>
<dbReference type="Proteomes" id="UP000015101">
    <property type="component" value="Unassembled WGS sequence"/>
</dbReference>
<dbReference type="EMBL" id="AMQM01000794">
    <property type="status" value="NOT_ANNOTATED_CDS"/>
    <property type="molecule type" value="Genomic_DNA"/>
</dbReference>
<reference evidence="2" key="3">
    <citation type="submission" date="2015-06" db="UniProtKB">
        <authorList>
            <consortium name="EnsemblMetazoa"/>
        </authorList>
    </citation>
    <scope>IDENTIFICATION</scope>
</reference>
<evidence type="ECO:0008006" key="4">
    <source>
        <dbReference type="Google" id="ProtNLM"/>
    </source>
</evidence>